<accession>N6UKE9</accession>
<protein>
    <recommendedName>
        <fullName evidence="1">Right handed beta helix domain-containing protein</fullName>
    </recommendedName>
</protein>
<proteinExistence type="predicted"/>
<comment type="caution">
    <text evidence="2">The sequence shown here is derived from an EMBL/GenBank/DDBJ whole genome shotgun (WGS) entry which is preliminary data.</text>
</comment>
<sequence length="244" mass="24990">MGVEATAGTLVIKDGTRIEFTNSGMENYGVKVKNGVTSATLTNVAIKGMNGNGTGVYVEGGTGTLMMDNVTIKDVSEGVWVKGGGTLTMTKGEIGFMGEEGGYGVMVGKLVESATLTSVTIRGTDGQGMGVVMGGKMLEMERGSISNVELGVYAMGAKAVTLDGVDISEVAMGVLMKGTGTLTVKNGEITFKGGEKNYGIGVWGTATANITGTRVTGEGSGKGKVGVIKEGRGDDDDQCEYFKC</sequence>
<dbReference type="STRING" id="1094491.BBbe_01800"/>
<dbReference type="Proteomes" id="UP000014038">
    <property type="component" value="Chromosome"/>
</dbReference>
<evidence type="ECO:0000313" key="2">
    <source>
        <dbReference type="EMBL" id="ENN92909.1"/>
    </source>
</evidence>
<dbReference type="InterPro" id="IPR012332">
    <property type="entry name" value="Autotransporter_pectin_lyase_C"/>
</dbReference>
<dbReference type="InterPro" id="IPR039448">
    <property type="entry name" value="Beta_helix"/>
</dbReference>
<organism evidence="2 3">
    <name type="scientific">Bartonella bovis 91-4</name>
    <dbReference type="NCBI Taxonomy" id="1094491"/>
    <lineage>
        <taxon>Bacteria</taxon>
        <taxon>Pseudomonadati</taxon>
        <taxon>Pseudomonadota</taxon>
        <taxon>Alphaproteobacteria</taxon>
        <taxon>Hyphomicrobiales</taxon>
        <taxon>Bartonellaceae</taxon>
        <taxon>Bartonella</taxon>
    </lineage>
</organism>
<reference evidence="2 3" key="1">
    <citation type="journal article" date="2013" name="PLoS Genet.">
        <title>A gene transfer agent and a dynamic repertoire of secretion systems hold the keys to the explosive radiation of the emerging pathogen Bartonella.</title>
        <authorList>
            <person name="Guy L."/>
            <person name="Nystedt B."/>
            <person name="Toft C."/>
            <person name="Zaremba-Niedzwiedzka K."/>
            <person name="Berglund E.C."/>
            <person name="Granberg F."/>
            <person name="Naslund K."/>
            <person name="Eriksson A.S."/>
            <person name="Andersson S.G."/>
        </authorList>
    </citation>
    <scope>NUCLEOTIDE SEQUENCE [LARGE SCALE GENOMIC DNA]</scope>
    <source>
        <strain evidence="2 3">91-4</strain>
    </source>
</reference>
<keyword evidence="3" id="KW-1185">Reference proteome</keyword>
<dbReference type="AlphaFoldDB" id="N6UKE9"/>
<dbReference type="SUPFAM" id="SSF51126">
    <property type="entry name" value="Pectin lyase-like"/>
    <property type="match status" value="2"/>
</dbReference>
<dbReference type="EMBL" id="AGWA01000001">
    <property type="protein sequence ID" value="ENN92909.1"/>
    <property type="molecule type" value="Genomic_DNA"/>
</dbReference>
<dbReference type="Pfam" id="PF13229">
    <property type="entry name" value="Beta_helix"/>
    <property type="match status" value="1"/>
</dbReference>
<dbReference type="PATRIC" id="fig|1094491.5.peg.195"/>
<dbReference type="InterPro" id="IPR011050">
    <property type="entry name" value="Pectin_lyase_fold/virulence"/>
</dbReference>
<evidence type="ECO:0000259" key="1">
    <source>
        <dbReference type="Pfam" id="PF13229"/>
    </source>
</evidence>
<feature type="domain" description="Right handed beta helix" evidence="1">
    <location>
        <begin position="55"/>
        <end position="212"/>
    </location>
</feature>
<dbReference type="HOGENOM" id="CLU_1136307_0_0_5"/>
<name>N6UKE9_9HYPH</name>
<evidence type="ECO:0000313" key="3">
    <source>
        <dbReference type="Proteomes" id="UP000014038"/>
    </source>
</evidence>
<gene>
    <name evidence="2" type="ORF">BBbe_01800</name>
</gene>
<dbReference type="Gene3D" id="2.160.20.20">
    <property type="match status" value="1"/>
</dbReference>